<reference evidence="1 2" key="1">
    <citation type="submission" date="2019-07" db="EMBL/GenBank/DDBJ databases">
        <authorList>
            <person name="Li J."/>
        </authorList>
    </citation>
    <scope>NUCLEOTIDE SEQUENCE [LARGE SCALE GENOMIC DNA]</scope>
    <source>
        <strain evidence="1 2">TKL69</strain>
    </source>
</reference>
<keyword evidence="2" id="KW-1185">Reference proteome</keyword>
<proteinExistence type="predicted"/>
<protein>
    <submittedName>
        <fullName evidence="1">Uncharacterized protein</fullName>
    </submittedName>
</protein>
<evidence type="ECO:0000313" key="1">
    <source>
        <dbReference type="EMBL" id="QDP40608.1"/>
    </source>
</evidence>
<organism evidence="1 2">
    <name type="scientific">Radiobacillus deserti</name>
    <dbReference type="NCBI Taxonomy" id="2594883"/>
    <lineage>
        <taxon>Bacteria</taxon>
        <taxon>Bacillati</taxon>
        <taxon>Bacillota</taxon>
        <taxon>Bacilli</taxon>
        <taxon>Bacillales</taxon>
        <taxon>Bacillaceae</taxon>
        <taxon>Radiobacillus</taxon>
    </lineage>
</organism>
<gene>
    <name evidence="1" type="ORF">FN924_10650</name>
</gene>
<dbReference type="Proteomes" id="UP000315215">
    <property type="component" value="Chromosome"/>
</dbReference>
<dbReference type="OrthoDB" id="2959394at2"/>
<dbReference type="RefSeq" id="WP_143894344.1">
    <property type="nucleotide sequence ID" value="NZ_CP041666.1"/>
</dbReference>
<dbReference type="EMBL" id="CP041666">
    <property type="protein sequence ID" value="QDP40608.1"/>
    <property type="molecule type" value="Genomic_DNA"/>
</dbReference>
<sequence length="292" mass="33619">MNRGIIGLIVIFGLYLTTLILDGQGDNTSAIKHFPIDTSLDFSLQQTDVKLLSQTGDDDFDILWKESSELERKIYLRQDVSILYTDGRLRGILSKWKENIDNISQETVLPDEGSSHFQAITFHHGELHYPDDKIKSIHGMSNSELYVIDSPHSALESFQKPENQNQQEWMKTLNHATAQQLSYHWKQLLRHFQIPASKYVFVPLTELYRYQDEPIPSLTMGETDVVIGQLWEGLYKNYILNITEQLSTDKPVNSFVPLVLFDKEGTHLIVLFQDGNGKKQQLIQYYPSASNR</sequence>
<dbReference type="KEGG" id="aqt:FN924_10650"/>
<accession>A0A516KGS6</accession>
<evidence type="ECO:0000313" key="2">
    <source>
        <dbReference type="Proteomes" id="UP000315215"/>
    </source>
</evidence>
<name>A0A516KGS6_9BACI</name>
<dbReference type="AlphaFoldDB" id="A0A516KGS6"/>